<evidence type="ECO:0000256" key="6">
    <source>
        <dbReference type="RuleBase" id="RU003797"/>
    </source>
</evidence>
<keyword evidence="5" id="KW-0482">Metalloprotease</keyword>
<evidence type="ECO:0000313" key="9">
    <source>
        <dbReference type="Proteomes" id="UP000014216"/>
    </source>
</evidence>
<keyword evidence="3" id="KW-0378">Hydrolase</keyword>
<dbReference type="Pfam" id="PF04002">
    <property type="entry name" value="RadC"/>
    <property type="match status" value="1"/>
</dbReference>
<gene>
    <name evidence="8" type="primary">radC</name>
    <name evidence="8" type="ORF">Dpo_1c02550</name>
</gene>
<evidence type="ECO:0000256" key="2">
    <source>
        <dbReference type="ARBA" id="ARBA00022723"/>
    </source>
</evidence>
<dbReference type="EMBL" id="APJX01000001">
    <property type="protein sequence ID" value="EMS81118.1"/>
    <property type="molecule type" value="Genomic_DNA"/>
</dbReference>
<dbReference type="PANTHER" id="PTHR30471">
    <property type="entry name" value="DNA REPAIR PROTEIN RADC"/>
    <property type="match status" value="1"/>
</dbReference>
<dbReference type="RefSeq" id="WP_006963776.1">
    <property type="nucleotide sequence ID" value="NZ_APJX01000001.1"/>
</dbReference>
<reference evidence="8 9" key="1">
    <citation type="journal article" date="2013" name="Genome Announc.">
        <title>Draft Genome Sequence of Desulfotignum phosphitoxidans DSM 13687 Strain FiPS-3.</title>
        <authorList>
            <person name="Poehlein A."/>
            <person name="Daniel R."/>
            <person name="Simeonova D.D."/>
        </authorList>
    </citation>
    <scope>NUCLEOTIDE SEQUENCE [LARGE SCALE GENOMIC DNA]</scope>
    <source>
        <strain evidence="8 9">DSM 13687</strain>
    </source>
</reference>
<keyword evidence="1" id="KW-0645">Protease</keyword>
<evidence type="ECO:0000256" key="1">
    <source>
        <dbReference type="ARBA" id="ARBA00022670"/>
    </source>
</evidence>
<dbReference type="NCBIfam" id="NF000642">
    <property type="entry name" value="PRK00024.1"/>
    <property type="match status" value="1"/>
</dbReference>
<dbReference type="Gene3D" id="3.40.140.10">
    <property type="entry name" value="Cytidine Deaminase, domain 2"/>
    <property type="match status" value="1"/>
</dbReference>
<dbReference type="GO" id="GO:0008237">
    <property type="term" value="F:metallopeptidase activity"/>
    <property type="evidence" value="ECO:0007669"/>
    <property type="project" value="UniProtKB-KW"/>
</dbReference>
<evidence type="ECO:0000256" key="4">
    <source>
        <dbReference type="ARBA" id="ARBA00022833"/>
    </source>
</evidence>
<dbReference type="InterPro" id="IPR025657">
    <property type="entry name" value="RadC_JAB"/>
</dbReference>
<dbReference type="NCBIfam" id="TIGR00608">
    <property type="entry name" value="radc"/>
    <property type="match status" value="1"/>
</dbReference>
<dbReference type="GO" id="GO:0006508">
    <property type="term" value="P:proteolysis"/>
    <property type="evidence" value="ECO:0007669"/>
    <property type="project" value="UniProtKB-KW"/>
</dbReference>
<dbReference type="PROSITE" id="PS50249">
    <property type="entry name" value="MPN"/>
    <property type="match status" value="1"/>
</dbReference>
<dbReference type="InterPro" id="IPR010994">
    <property type="entry name" value="RuvA_2-like"/>
</dbReference>
<comment type="similarity">
    <text evidence="6">Belongs to the UPF0758 family.</text>
</comment>
<dbReference type="InterPro" id="IPR001405">
    <property type="entry name" value="UPF0758"/>
</dbReference>
<evidence type="ECO:0000256" key="5">
    <source>
        <dbReference type="ARBA" id="ARBA00023049"/>
    </source>
</evidence>
<sequence length="261" mass="28777">METQTILTQKSSRTTKTVFSKATHKGAGHRKRLRERFLSGGLAGFHDYEVIELLLTLNTPMKDCKDAAKALLKEFKSFQAVLEADVDELSRVPGVGPVNSMGIRLIKAVADRYLETKVVERDVVNNPEDLVDYLNHTIGFKGREHFVGVFLDAKNRVLASEILFSGTLSASAVYPREVVIKALQHQSAAMIFAHNHPSGDVTPSASDKDITRKLVFALGMVGITVHEHLIVGGRGVYSFAAQGLMARFQKEFSASDDHGRR</sequence>
<dbReference type="InterPro" id="IPR037518">
    <property type="entry name" value="MPN"/>
</dbReference>
<protein>
    <submittedName>
        <fullName evidence="8">DNA repair protein RadC</fullName>
    </submittedName>
</protein>
<keyword evidence="2" id="KW-0479">Metal-binding</keyword>
<feature type="domain" description="MPN" evidence="7">
    <location>
        <begin position="123"/>
        <end position="245"/>
    </location>
</feature>
<keyword evidence="9" id="KW-1185">Reference proteome</keyword>
<dbReference type="InterPro" id="IPR046778">
    <property type="entry name" value="UPF0758_N"/>
</dbReference>
<dbReference type="PANTHER" id="PTHR30471:SF3">
    <property type="entry name" value="UPF0758 PROTEIN YEES-RELATED"/>
    <property type="match status" value="1"/>
</dbReference>
<name>S0G188_9BACT</name>
<accession>S0G188</accession>
<dbReference type="SUPFAM" id="SSF47781">
    <property type="entry name" value="RuvA domain 2-like"/>
    <property type="match status" value="1"/>
</dbReference>
<dbReference type="Pfam" id="PF20582">
    <property type="entry name" value="UPF0758_N"/>
    <property type="match status" value="1"/>
</dbReference>
<comment type="caution">
    <text evidence="8">The sequence shown here is derived from an EMBL/GenBank/DDBJ whole genome shotgun (WGS) entry which is preliminary data.</text>
</comment>
<evidence type="ECO:0000259" key="7">
    <source>
        <dbReference type="PROSITE" id="PS50249"/>
    </source>
</evidence>
<dbReference type="PROSITE" id="PS01302">
    <property type="entry name" value="UPF0758"/>
    <property type="match status" value="1"/>
</dbReference>
<dbReference type="AlphaFoldDB" id="S0G188"/>
<keyword evidence="4" id="KW-0862">Zinc</keyword>
<evidence type="ECO:0000313" key="8">
    <source>
        <dbReference type="EMBL" id="EMS81118.1"/>
    </source>
</evidence>
<proteinExistence type="inferred from homology"/>
<dbReference type="Gene3D" id="1.10.150.20">
    <property type="entry name" value="5' to 3' exonuclease, C-terminal subdomain"/>
    <property type="match status" value="1"/>
</dbReference>
<dbReference type="PATRIC" id="fig|1286635.3.peg.273"/>
<dbReference type="CDD" id="cd08071">
    <property type="entry name" value="MPN_DUF2466"/>
    <property type="match status" value="1"/>
</dbReference>
<dbReference type="Proteomes" id="UP000014216">
    <property type="component" value="Unassembled WGS sequence"/>
</dbReference>
<evidence type="ECO:0000256" key="3">
    <source>
        <dbReference type="ARBA" id="ARBA00022801"/>
    </source>
</evidence>
<dbReference type="OrthoDB" id="9804482at2"/>
<dbReference type="GO" id="GO:0046872">
    <property type="term" value="F:metal ion binding"/>
    <property type="evidence" value="ECO:0007669"/>
    <property type="project" value="UniProtKB-KW"/>
</dbReference>
<dbReference type="InterPro" id="IPR020891">
    <property type="entry name" value="UPF0758_CS"/>
</dbReference>
<organism evidence="8 9">
    <name type="scientific">Desulfotignum phosphitoxidans DSM 13687</name>
    <dbReference type="NCBI Taxonomy" id="1286635"/>
    <lineage>
        <taxon>Bacteria</taxon>
        <taxon>Pseudomonadati</taxon>
        <taxon>Thermodesulfobacteriota</taxon>
        <taxon>Desulfobacteria</taxon>
        <taxon>Desulfobacterales</taxon>
        <taxon>Desulfobacteraceae</taxon>
        <taxon>Desulfotignum</taxon>
    </lineage>
</organism>